<evidence type="ECO:0000259" key="3">
    <source>
        <dbReference type="PROSITE" id="PS50158"/>
    </source>
</evidence>
<dbReference type="Proteomes" id="UP000257109">
    <property type="component" value="Unassembled WGS sequence"/>
</dbReference>
<dbReference type="Gene3D" id="3.30.420.10">
    <property type="entry name" value="Ribonuclease H-like superfamily/Ribonuclease H"/>
    <property type="match status" value="1"/>
</dbReference>
<accession>A0A371GZT2</accession>
<comment type="caution">
    <text evidence="5">The sequence shown here is derived from an EMBL/GenBank/DDBJ whole genome shotgun (WGS) entry which is preliminary data.</text>
</comment>
<dbReference type="OrthoDB" id="1414623at2759"/>
<evidence type="ECO:0000259" key="4">
    <source>
        <dbReference type="PROSITE" id="PS50994"/>
    </source>
</evidence>
<dbReference type="InterPro" id="IPR001878">
    <property type="entry name" value="Znf_CCHC"/>
</dbReference>
<dbReference type="InterPro" id="IPR001584">
    <property type="entry name" value="Integrase_cat-core"/>
</dbReference>
<dbReference type="InterPro" id="IPR012337">
    <property type="entry name" value="RNaseH-like_sf"/>
</dbReference>
<evidence type="ECO:0000313" key="6">
    <source>
        <dbReference type="Proteomes" id="UP000257109"/>
    </source>
</evidence>
<dbReference type="SUPFAM" id="SSF53098">
    <property type="entry name" value="Ribonuclease H-like"/>
    <property type="match status" value="1"/>
</dbReference>
<name>A0A371GZT2_MUCPR</name>
<dbReference type="PANTHER" id="PTHR11439">
    <property type="entry name" value="GAG-POL-RELATED RETROTRANSPOSON"/>
    <property type="match status" value="1"/>
</dbReference>
<feature type="domain" description="Integrase catalytic" evidence="4">
    <location>
        <begin position="121"/>
        <end position="184"/>
    </location>
</feature>
<dbReference type="AlphaFoldDB" id="A0A371GZT2"/>
<dbReference type="STRING" id="157652.A0A371GZT2"/>
<evidence type="ECO:0000256" key="2">
    <source>
        <dbReference type="SAM" id="MobiDB-lite"/>
    </source>
</evidence>
<evidence type="ECO:0000256" key="1">
    <source>
        <dbReference type="PROSITE-ProRule" id="PRU00047"/>
    </source>
</evidence>
<dbReference type="EMBL" id="QJKJ01004001">
    <property type="protein sequence ID" value="RDX95973.1"/>
    <property type="molecule type" value="Genomic_DNA"/>
</dbReference>
<dbReference type="GO" id="GO:0015074">
    <property type="term" value="P:DNA integration"/>
    <property type="evidence" value="ECO:0007669"/>
    <property type="project" value="InterPro"/>
</dbReference>
<evidence type="ECO:0008006" key="7">
    <source>
        <dbReference type="Google" id="ProtNLM"/>
    </source>
</evidence>
<keyword evidence="1" id="KW-0862">Zinc</keyword>
<keyword evidence="1" id="KW-0863">Zinc-finger</keyword>
<sequence>MEVFNLATKLKSLKLELDEDLIVHLVLISLPAQFVQFKDKWSLNELISHYVQKEERLQRDQTESAHFAPTSHNKKRKNIKGAMKGSSKGKKPKKNEEFTCFFCKKSGHMKKQCFKYANWRVKKVVKSDRGGKYYGRYDGSGEQYLGSFAFFLKECGIVPQYTMPSKPSMNGVPERRNQTLMDMILFSNGKCENFEEVKFEKEENIRNVVFEEKFVNDIGQILVPITIQETTSVIGDNVQTIIPNIVPKQDYNEHWKTVKRMMRYLRGTKGYMLTYWKSEGLEIIWYFDSDFTGCQDCKRSTSGYIYVLAGRAISWKSVKQTLITPLTITTEFVTCFEASNQRTSFMLINPLTNILIPKNKVDG</sequence>
<feature type="non-terminal residue" evidence="5">
    <location>
        <position position="1"/>
    </location>
</feature>
<evidence type="ECO:0000313" key="5">
    <source>
        <dbReference type="EMBL" id="RDX95973.1"/>
    </source>
</evidence>
<gene>
    <name evidence="5" type="ORF">CR513_21422</name>
</gene>
<organism evidence="5 6">
    <name type="scientific">Mucuna pruriens</name>
    <name type="common">Velvet bean</name>
    <name type="synonym">Dolichos pruriens</name>
    <dbReference type="NCBI Taxonomy" id="157652"/>
    <lineage>
        <taxon>Eukaryota</taxon>
        <taxon>Viridiplantae</taxon>
        <taxon>Streptophyta</taxon>
        <taxon>Embryophyta</taxon>
        <taxon>Tracheophyta</taxon>
        <taxon>Spermatophyta</taxon>
        <taxon>Magnoliopsida</taxon>
        <taxon>eudicotyledons</taxon>
        <taxon>Gunneridae</taxon>
        <taxon>Pentapetalae</taxon>
        <taxon>rosids</taxon>
        <taxon>fabids</taxon>
        <taxon>Fabales</taxon>
        <taxon>Fabaceae</taxon>
        <taxon>Papilionoideae</taxon>
        <taxon>50 kb inversion clade</taxon>
        <taxon>NPAAA clade</taxon>
        <taxon>indigoferoid/millettioid clade</taxon>
        <taxon>Phaseoleae</taxon>
        <taxon>Mucuna</taxon>
    </lineage>
</organism>
<dbReference type="GO" id="GO:0008270">
    <property type="term" value="F:zinc ion binding"/>
    <property type="evidence" value="ECO:0007669"/>
    <property type="project" value="UniProtKB-KW"/>
</dbReference>
<dbReference type="PROSITE" id="PS50158">
    <property type="entry name" value="ZF_CCHC"/>
    <property type="match status" value="1"/>
</dbReference>
<reference evidence="5" key="1">
    <citation type="submission" date="2018-05" db="EMBL/GenBank/DDBJ databases">
        <title>Draft genome of Mucuna pruriens seed.</title>
        <authorList>
            <person name="Nnadi N.E."/>
            <person name="Vos R."/>
            <person name="Hasami M.H."/>
            <person name="Devisetty U.K."/>
            <person name="Aguiy J.C."/>
        </authorList>
    </citation>
    <scope>NUCLEOTIDE SEQUENCE [LARGE SCALE GENOMIC DNA]</scope>
    <source>
        <strain evidence="5">JCA_2017</strain>
    </source>
</reference>
<dbReference type="InterPro" id="IPR036397">
    <property type="entry name" value="RNaseH_sf"/>
</dbReference>
<dbReference type="GO" id="GO:0003676">
    <property type="term" value="F:nucleic acid binding"/>
    <property type="evidence" value="ECO:0007669"/>
    <property type="project" value="InterPro"/>
</dbReference>
<dbReference type="SUPFAM" id="SSF57756">
    <property type="entry name" value="Retrovirus zinc finger-like domains"/>
    <property type="match status" value="1"/>
</dbReference>
<protein>
    <recommendedName>
        <fullName evidence="7">CCHC-type domain-containing protein</fullName>
    </recommendedName>
</protein>
<dbReference type="PROSITE" id="PS50994">
    <property type="entry name" value="INTEGRASE"/>
    <property type="match status" value="1"/>
</dbReference>
<dbReference type="InterPro" id="IPR036875">
    <property type="entry name" value="Znf_CCHC_sf"/>
</dbReference>
<keyword evidence="6" id="KW-1185">Reference proteome</keyword>
<feature type="region of interest" description="Disordered" evidence="2">
    <location>
        <begin position="58"/>
        <end position="93"/>
    </location>
</feature>
<dbReference type="PANTHER" id="PTHR11439:SF467">
    <property type="entry name" value="INTEGRASE CATALYTIC DOMAIN-CONTAINING PROTEIN"/>
    <property type="match status" value="1"/>
</dbReference>
<proteinExistence type="predicted"/>
<keyword evidence="1" id="KW-0479">Metal-binding</keyword>
<feature type="domain" description="CCHC-type" evidence="3">
    <location>
        <begin position="100"/>
        <end position="113"/>
    </location>
</feature>